<gene>
    <name evidence="1" type="ORF">KQX54_008576</name>
</gene>
<sequence>MFVMFSVDENTTLMHVKSGLLLQKKLPIHQKYAYCQQKPVSGTELINKDKHIIHSNLVSMSSADEKYNQTIQTNCQNFLPLDLPTELQSSPIKYENREKCRDPWRPTEFESNSLCLVEKCHSDHTQENNAKRRTGASCQALKHAVYL</sequence>
<protein>
    <submittedName>
        <fullName evidence="1">Uncharacterized protein</fullName>
    </submittedName>
</protein>
<proteinExistence type="predicted"/>
<evidence type="ECO:0000313" key="1">
    <source>
        <dbReference type="EMBL" id="KAH0557586.1"/>
    </source>
</evidence>
<dbReference type="AlphaFoldDB" id="A0AAV7ITG8"/>
<name>A0AAV7ITG8_COTGL</name>
<reference evidence="1 2" key="1">
    <citation type="journal article" date="2021" name="J. Hered.">
        <title>A chromosome-level genome assembly of the parasitoid wasp, Cotesia glomerata (Hymenoptera: Braconidae).</title>
        <authorList>
            <person name="Pinto B.J."/>
            <person name="Weis J.J."/>
            <person name="Gamble T."/>
            <person name="Ode P.J."/>
            <person name="Paul R."/>
            <person name="Zaspel J.M."/>
        </authorList>
    </citation>
    <scope>NUCLEOTIDE SEQUENCE [LARGE SCALE GENOMIC DNA]</scope>
    <source>
        <strain evidence="1">CgM1</strain>
    </source>
</reference>
<dbReference type="Proteomes" id="UP000826195">
    <property type="component" value="Unassembled WGS sequence"/>
</dbReference>
<evidence type="ECO:0000313" key="2">
    <source>
        <dbReference type="Proteomes" id="UP000826195"/>
    </source>
</evidence>
<keyword evidence="2" id="KW-1185">Reference proteome</keyword>
<organism evidence="1 2">
    <name type="scientific">Cotesia glomerata</name>
    <name type="common">Lepidopteran parasitic wasp</name>
    <name type="synonym">Apanteles glomeratus</name>
    <dbReference type="NCBI Taxonomy" id="32391"/>
    <lineage>
        <taxon>Eukaryota</taxon>
        <taxon>Metazoa</taxon>
        <taxon>Ecdysozoa</taxon>
        <taxon>Arthropoda</taxon>
        <taxon>Hexapoda</taxon>
        <taxon>Insecta</taxon>
        <taxon>Pterygota</taxon>
        <taxon>Neoptera</taxon>
        <taxon>Endopterygota</taxon>
        <taxon>Hymenoptera</taxon>
        <taxon>Apocrita</taxon>
        <taxon>Ichneumonoidea</taxon>
        <taxon>Braconidae</taxon>
        <taxon>Microgastrinae</taxon>
        <taxon>Cotesia</taxon>
    </lineage>
</organism>
<accession>A0AAV7ITG8</accession>
<comment type="caution">
    <text evidence="1">The sequence shown here is derived from an EMBL/GenBank/DDBJ whole genome shotgun (WGS) entry which is preliminary data.</text>
</comment>
<dbReference type="EMBL" id="JAHXZJ010000747">
    <property type="protein sequence ID" value="KAH0557586.1"/>
    <property type="molecule type" value="Genomic_DNA"/>
</dbReference>